<accession>L8GFR2</accession>
<keyword evidence="1" id="KW-0732">Signal</keyword>
<feature type="signal peptide" evidence="1">
    <location>
        <begin position="1"/>
        <end position="28"/>
    </location>
</feature>
<sequence>MASLRTRYVPALAFLVCLELSILLPARADVLRVSPDSPAILPSILPAADDTNINFPSIIAVPPWLRARGALGAYYMYFSSHKGAHVRVAYADSVEGPWTVHPNGTDITLDRVAAVNNDSYDPAKGHTASPEAWVDPAAYQVRMYYHFRLLGLGHQAGYAYSEDGLHWSLTPGAVHPRPYLRRFVLPNVGHGPGGAGGEYMIDRDLGVYRVVTKDQFSGRPMAFELVNRLLGNVLANLSLINGDGETGLVRHVGVDLLPNPLAPTSVRVYATRIGDAPERIVATRVALRDCALPVAACLYRDPSHWAATEAVEVLRPATFHEGAGEPVVPSAKGDGPAYRVNQLRDPAPYYDAGSGRHYLAYAIGGEFGIALAQLTGADIEP</sequence>
<evidence type="ECO:0008006" key="4">
    <source>
        <dbReference type="Google" id="ProtNLM"/>
    </source>
</evidence>
<dbReference type="GeneID" id="14911460"/>
<dbReference type="InterPro" id="IPR023296">
    <property type="entry name" value="Glyco_hydro_beta-prop_sf"/>
</dbReference>
<organism evidence="2 3">
    <name type="scientific">Acanthamoeba castellanii (strain ATCC 30010 / Neff)</name>
    <dbReference type="NCBI Taxonomy" id="1257118"/>
    <lineage>
        <taxon>Eukaryota</taxon>
        <taxon>Amoebozoa</taxon>
        <taxon>Discosea</taxon>
        <taxon>Longamoebia</taxon>
        <taxon>Centramoebida</taxon>
        <taxon>Acanthamoebidae</taxon>
        <taxon>Acanthamoeba</taxon>
    </lineage>
</organism>
<dbReference type="Gene3D" id="2.115.10.20">
    <property type="entry name" value="Glycosyl hydrolase domain, family 43"/>
    <property type="match status" value="1"/>
</dbReference>
<dbReference type="VEuPathDB" id="AmoebaDB:ACA1_048100"/>
<proteinExistence type="predicted"/>
<name>L8GFR2_ACACF</name>
<dbReference type="SUPFAM" id="SSF75005">
    <property type="entry name" value="Arabinanase/levansucrase/invertase"/>
    <property type="match status" value="1"/>
</dbReference>
<gene>
    <name evidence="2" type="ORF">ACA1_048100</name>
</gene>
<dbReference type="KEGG" id="acan:ACA1_048100"/>
<dbReference type="OrthoDB" id="5218136at2759"/>
<protein>
    <recommendedName>
        <fullName evidence="4">Glycosyl hydrolase family 32 N-terminal domain-containing protein</fullName>
    </recommendedName>
</protein>
<evidence type="ECO:0000313" key="3">
    <source>
        <dbReference type="Proteomes" id="UP000011083"/>
    </source>
</evidence>
<evidence type="ECO:0000256" key="1">
    <source>
        <dbReference type="SAM" id="SignalP"/>
    </source>
</evidence>
<reference evidence="2 3" key="1">
    <citation type="journal article" date="2013" name="Genome Biol.">
        <title>Genome of Acanthamoeba castellanii highlights extensive lateral gene transfer and early evolution of tyrosine kinase signaling.</title>
        <authorList>
            <person name="Clarke M."/>
            <person name="Lohan A.J."/>
            <person name="Liu B."/>
            <person name="Lagkouvardos I."/>
            <person name="Roy S."/>
            <person name="Zafar N."/>
            <person name="Bertelli C."/>
            <person name="Schilde C."/>
            <person name="Kianianmomeni A."/>
            <person name="Burglin T.R."/>
            <person name="Frech C."/>
            <person name="Turcotte B."/>
            <person name="Kopec K.O."/>
            <person name="Synnott J.M."/>
            <person name="Choo C."/>
            <person name="Paponov I."/>
            <person name="Finkler A."/>
            <person name="Soon Heng Tan C."/>
            <person name="Hutchins A.P."/>
            <person name="Weinmeier T."/>
            <person name="Rattei T."/>
            <person name="Chu J.S."/>
            <person name="Gimenez G."/>
            <person name="Irimia M."/>
            <person name="Rigden D.J."/>
            <person name="Fitzpatrick D.A."/>
            <person name="Lorenzo-Morales J."/>
            <person name="Bateman A."/>
            <person name="Chiu C.H."/>
            <person name="Tang P."/>
            <person name="Hegemann P."/>
            <person name="Fromm H."/>
            <person name="Raoult D."/>
            <person name="Greub G."/>
            <person name="Miranda-Saavedra D."/>
            <person name="Chen N."/>
            <person name="Nash P."/>
            <person name="Ginger M.L."/>
            <person name="Horn M."/>
            <person name="Schaap P."/>
            <person name="Caler L."/>
            <person name="Loftus B."/>
        </authorList>
    </citation>
    <scope>NUCLEOTIDE SEQUENCE [LARGE SCALE GENOMIC DNA]</scope>
    <source>
        <strain evidence="2 3">Neff</strain>
    </source>
</reference>
<keyword evidence="3" id="KW-1185">Reference proteome</keyword>
<dbReference type="RefSeq" id="XP_004333034.1">
    <property type="nucleotide sequence ID" value="XM_004332986.1"/>
</dbReference>
<dbReference type="AlphaFoldDB" id="L8GFR2"/>
<evidence type="ECO:0000313" key="2">
    <source>
        <dbReference type="EMBL" id="ELR11021.1"/>
    </source>
</evidence>
<dbReference type="EMBL" id="KB008164">
    <property type="protein sequence ID" value="ELR11021.1"/>
    <property type="molecule type" value="Genomic_DNA"/>
</dbReference>
<feature type="chain" id="PRO_5003990297" description="Glycosyl hydrolase family 32 N-terminal domain-containing protein" evidence="1">
    <location>
        <begin position="29"/>
        <end position="381"/>
    </location>
</feature>
<dbReference type="Proteomes" id="UP000011083">
    <property type="component" value="Unassembled WGS sequence"/>
</dbReference>